<sequence>MINRVVTVLLLLAAAIVAFPGTACACSCAPLQPTEQVGNASVVFTGTVLASRPAKTDASVPAPVVYTFRADQVYKGQALTEYQVTTNADSAACGYNFEQGARYLVFASSRKSGMIPTEPGLPLHTALCDGDHRVRAGTGALVADDGIEGQPLPAALLSALGTPTRPTVTTTPVTPAPAASSGGGSSPSPWVYVAGALVLAALALAGWRLANRRGA</sequence>
<dbReference type="Pfam" id="PF00965">
    <property type="entry name" value="TIMP"/>
    <property type="match status" value="1"/>
</dbReference>
<keyword evidence="7" id="KW-1185">Reference proteome</keyword>
<evidence type="ECO:0000256" key="2">
    <source>
        <dbReference type="ARBA" id="ARBA00022525"/>
    </source>
</evidence>
<evidence type="ECO:0000313" key="6">
    <source>
        <dbReference type="EMBL" id="MFC3980842.1"/>
    </source>
</evidence>
<dbReference type="PROSITE" id="PS51257">
    <property type="entry name" value="PROKAR_LIPOPROTEIN"/>
    <property type="match status" value="1"/>
</dbReference>
<gene>
    <name evidence="6" type="ORF">ACFOYY_11970</name>
</gene>
<comment type="caution">
    <text evidence="6">The sequence shown here is derived from an EMBL/GenBank/DDBJ whole genome shotgun (WGS) entry which is preliminary data.</text>
</comment>
<protein>
    <recommendedName>
        <fullName evidence="8">Tissue inhibitor of metalloproteinase</fullName>
    </recommendedName>
</protein>
<dbReference type="PANTHER" id="PTHR11844:SF33">
    <property type="entry name" value="TISSUE INHIBITOR OF METALLOPROTEINASE"/>
    <property type="match status" value="1"/>
</dbReference>
<keyword evidence="4" id="KW-1133">Transmembrane helix</keyword>
<evidence type="ECO:0008006" key="8">
    <source>
        <dbReference type="Google" id="ProtNLM"/>
    </source>
</evidence>
<dbReference type="Gene3D" id="2.40.50.120">
    <property type="match status" value="1"/>
</dbReference>
<dbReference type="EMBL" id="JBHSBC010000012">
    <property type="protein sequence ID" value="MFC3980842.1"/>
    <property type="molecule type" value="Genomic_DNA"/>
</dbReference>
<dbReference type="InterPro" id="IPR008993">
    <property type="entry name" value="TIMP-like_OB-fold"/>
</dbReference>
<dbReference type="Proteomes" id="UP001595698">
    <property type="component" value="Unassembled WGS sequence"/>
</dbReference>
<feature type="chain" id="PRO_5046359375" description="Tissue inhibitor of metalloproteinase" evidence="5">
    <location>
        <begin position="26"/>
        <end position="215"/>
    </location>
</feature>
<keyword evidence="5" id="KW-0732">Signal</keyword>
<organism evidence="6 7">
    <name type="scientific">Streptosporangium jomthongense</name>
    <dbReference type="NCBI Taxonomy" id="1193683"/>
    <lineage>
        <taxon>Bacteria</taxon>
        <taxon>Bacillati</taxon>
        <taxon>Actinomycetota</taxon>
        <taxon>Actinomycetes</taxon>
        <taxon>Streptosporangiales</taxon>
        <taxon>Streptosporangiaceae</taxon>
        <taxon>Streptosporangium</taxon>
    </lineage>
</organism>
<evidence type="ECO:0000256" key="3">
    <source>
        <dbReference type="SAM" id="MobiDB-lite"/>
    </source>
</evidence>
<evidence type="ECO:0000256" key="1">
    <source>
        <dbReference type="ARBA" id="ARBA00004613"/>
    </source>
</evidence>
<proteinExistence type="predicted"/>
<keyword evidence="4" id="KW-0472">Membrane</keyword>
<feature type="region of interest" description="Disordered" evidence="3">
    <location>
        <begin position="163"/>
        <end position="186"/>
    </location>
</feature>
<dbReference type="SUPFAM" id="SSF50242">
    <property type="entry name" value="TIMP-like"/>
    <property type="match status" value="1"/>
</dbReference>
<evidence type="ECO:0000256" key="4">
    <source>
        <dbReference type="SAM" id="Phobius"/>
    </source>
</evidence>
<feature type="signal peptide" evidence="5">
    <location>
        <begin position="1"/>
        <end position="25"/>
    </location>
</feature>
<evidence type="ECO:0000256" key="5">
    <source>
        <dbReference type="SAM" id="SignalP"/>
    </source>
</evidence>
<keyword evidence="4" id="KW-0812">Transmembrane</keyword>
<accession>A0ABV8F0L7</accession>
<dbReference type="InterPro" id="IPR001820">
    <property type="entry name" value="TIMP"/>
</dbReference>
<dbReference type="RefSeq" id="WP_352009395.1">
    <property type="nucleotide sequence ID" value="NZ_JBHSBC010000012.1"/>
</dbReference>
<feature type="transmembrane region" description="Helical" evidence="4">
    <location>
        <begin position="190"/>
        <end position="210"/>
    </location>
</feature>
<evidence type="ECO:0000313" key="7">
    <source>
        <dbReference type="Proteomes" id="UP001595698"/>
    </source>
</evidence>
<comment type="subcellular location">
    <subcellularLocation>
        <location evidence="1">Secreted</location>
    </subcellularLocation>
</comment>
<dbReference type="PANTHER" id="PTHR11844">
    <property type="entry name" value="METALLOPROTEASE INHIBITOR"/>
    <property type="match status" value="1"/>
</dbReference>
<reference evidence="7" key="1">
    <citation type="journal article" date="2019" name="Int. J. Syst. Evol. Microbiol.">
        <title>The Global Catalogue of Microorganisms (GCM) 10K type strain sequencing project: providing services to taxonomists for standard genome sequencing and annotation.</title>
        <authorList>
            <consortium name="The Broad Institute Genomics Platform"/>
            <consortium name="The Broad Institute Genome Sequencing Center for Infectious Disease"/>
            <person name="Wu L."/>
            <person name="Ma J."/>
        </authorList>
    </citation>
    <scope>NUCLEOTIDE SEQUENCE [LARGE SCALE GENOMIC DNA]</scope>
    <source>
        <strain evidence="7">TBRC 7912</strain>
    </source>
</reference>
<keyword evidence="2" id="KW-0964">Secreted</keyword>
<name>A0ABV8F0L7_9ACTN</name>